<keyword evidence="3" id="KW-1185">Reference proteome</keyword>
<accession>A0A2J6QEJ9</accession>
<feature type="compositionally biased region" description="Polar residues" evidence="1">
    <location>
        <begin position="410"/>
        <end position="421"/>
    </location>
</feature>
<evidence type="ECO:0000256" key="1">
    <source>
        <dbReference type="SAM" id="MobiDB-lite"/>
    </source>
</evidence>
<organism evidence="2 3">
    <name type="scientific">Hyaloscypha hepaticicola</name>
    <dbReference type="NCBI Taxonomy" id="2082293"/>
    <lineage>
        <taxon>Eukaryota</taxon>
        <taxon>Fungi</taxon>
        <taxon>Dikarya</taxon>
        <taxon>Ascomycota</taxon>
        <taxon>Pezizomycotina</taxon>
        <taxon>Leotiomycetes</taxon>
        <taxon>Helotiales</taxon>
        <taxon>Hyaloscyphaceae</taxon>
        <taxon>Hyaloscypha</taxon>
    </lineage>
</organism>
<evidence type="ECO:0008006" key="4">
    <source>
        <dbReference type="Google" id="ProtNLM"/>
    </source>
</evidence>
<feature type="region of interest" description="Disordered" evidence="1">
    <location>
        <begin position="227"/>
        <end position="246"/>
    </location>
</feature>
<dbReference type="EMBL" id="KZ613472">
    <property type="protein sequence ID" value="PMD24701.1"/>
    <property type="molecule type" value="Genomic_DNA"/>
</dbReference>
<dbReference type="AlphaFoldDB" id="A0A2J6QEJ9"/>
<protein>
    <recommendedName>
        <fullName evidence="4">RNA recognition motif-containing protein</fullName>
    </recommendedName>
</protein>
<gene>
    <name evidence="2" type="ORF">NA56DRAFT_566473</name>
</gene>
<dbReference type="Proteomes" id="UP000235672">
    <property type="component" value="Unassembled WGS sequence"/>
</dbReference>
<name>A0A2J6QEJ9_9HELO</name>
<feature type="region of interest" description="Disordered" evidence="1">
    <location>
        <begin position="438"/>
        <end position="465"/>
    </location>
</feature>
<reference evidence="2 3" key="1">
    <citation type="submission" date="2016-05" db="EMBL/GenBank/DDBJ databases">
        <title>A degradative enzymes factory behind the ericoid mycorrhizal symbiosis.</title>
        <authorList>
            <consortium name="DOE Joint Genome Institute"/>
            <person name="Martino E."/>
            <person name="Morin E."/>
            <person name="Grelet G."/>
            <person name="Kuo A."/>
            <person name="Kohler A."/>
            <person name="Daghino S."/>
            <person name="Barry K."/>
            <person name="Choi C."/>
            <person name="Cichocki N."/>
            <person name="Clum A."/>
            <person name="Copeland A."/>
            <person name="Hainaut M."/>
            <person name="Haridas S."/>
            <person name="Labutti K."/>
            <person name="Lindquist E."/>
            <person name="Lipzen A."/>
            <person name="Khouja H.-R."/>
            <person name="Murat C."/>
            <person name="Ohm R."/>
            <person name="Olson A."/>
            <person name="Spatafora J."/>
            <person name="Veneault-Fourrey C."/>
            <person name="Henrissat B."/>
            <person name="Grigoriev I."/>
            <person name="Martin F."/>
            <person name="Perotto S."/>
        </authorList>
    </citation>
    <scope>NUCLEOTIDE SEQUENCE [LARGE SCALE GENOMIC DNA]</scope>
    <source>
        <strain evidence="2 3">UAMH 7357</strain>
    </source>
</reference>
<feature type="compositionally biased region" description="Polar residues" evidence="1">
    <location>
        <begin position="256"/>
        <end position="275"/>
    </location>
</feature>
<feature type="compositionally biased region" description="Low complexity" evidence="1">
    <location>
        <begin position="306"/>
        <end position="322"/>
    </location>
</feature>
<feature type="compositionally biased region" description="Basic and acidic residues" evidence="1">
    <location>
        <begin position="230"/>
        <end position="239"/>
    </location>
</feature>
<dbReference type="STRING" id="1745343.A0A2J6QEJ9"/>
<feature type="region of interest" description="Disordered" evidence="1">
    <location>
        <begin position="341"/>
        <end position="421"/>
    </location>
</feature>
<feature type="region of interest" description="Disordered" evidence="1">
    <location>
        <begin position="256"/>
        <end position="322"/>
    </location>
</feature>
<sequence length="480" mass="52207">MAARPGEDVAATLFADVHYYYGPPTAKPPHHRFDKGSYVYLFENAAQRRARLEVANNAGTPEQDAFNGYLDRAHLRYSYKHSNLVTLTVDGLANQQVPSPNNQEWHLPTFDPRNENKYMYKLHTVDLYFWMKEDALQFVNGIRRVLSTTQITILDEPLAPTHHDDMSPVVQKLENVAISDPSYHNGQTRDSRTSSTAFPGPPISATPQSQELSNFAPMAYNPAAPAAPEAIKHREKTPPPEDGAANPLAAAAISDQGQSFNPNFGQSFGQPHLQRSFTGPPGGFSGPPAQPQTSYFTGPLAPQPQQPQTQPPSLQQQPMSSPFAQHFQHSFAAPPTAATIALPYAQPPPSAPAQQPPPAYQQQPPSHIPVTQYANYSGSPQSTITSPSICSPGIASPGSYAAGNPPGGFSQFQYNNSLSNTQPLANDYSIHQQVYRPTEEEAARHLPKASKPPKGKLEARAGQVEKGVGSLLKKLEKKIG</sequence>
<feature type="compositionally biased region" description="Polar residues" evidence="1">
    <location>
        <begin position="372"/>
        <end position="389"/>
    </location>
</feature>
<evidence type="ECO:0000313" key="3">
    <source>
        <dbReference type="Proteomes" id="UP000235672"/>
    </source>
</evidence>
<evidence type="ECO:0000313" key="2">
    <source>
        <dbReference type="EMBL" id="PMD24701.1"/>
    </source>
</evidence>
<dbReference type="OrthoDB" id="5408296at2759"/>
<proteinExistence type="predicted"/>
<feature type="compositionally biased region" description="Pro residues" evidence="1">
    <location>
        <begin position="345"/>
        <end position="359"/>
    </location>
</feature>
<feature type="region of interest" description="Disordered" evidence="1">
    <location>
        <begin position="180"/>
        <end position="209"/>
    </location>
</feature>
<feature type="compositionally biased region" description="Basic residues" evidence="1">
    <location>
        <begin position="445"/>
        <end position="454"/>
    </location>
</feature>